<organism evidence="2 3">
    <name type="scientific">Salinimicrobium profundisediminis</name>
    <dbReference type="NCBI Taxonomy" id="2994553"/>
    <lineage>
        <taxon>Bacteria</taxon>
        <taxon>Pseudomonadati</taxon>
        <taxon>Bacteroidota</taxon>
        <taxon>Flavobacteriia</taxon>
        <taxon>Flavobacteriales</taxon>
        <taxon>Flavobacteriaceae</taxon>
        <taxon>Salinimicrobium</taxon>
    </lineage>
</organism>
<evidence type="ECO:0000259" key="1">
    <source>
        <dbReference type="Pfam" id="PF13380"/>
    </source>
</evidence>
<reference evidence="2" key="1">
    <citation type="submission" date="2022-11" db="EMBL/GenBank/DDBJ databases">
        <title>Salinimicrobium profundisediminis sp. nov., isolated from deep-sea sediment of the Mariana Trench.</title>
        <authorList>
            <person name="Fu H."/>
        </authorList>
    </citation>
    <scope>NUCLEOTIDE SEQUENCE</scope>
    <source>
        <strain evidence="2">MT39</strain>
    </source>
</reference>
<dbReference type="InterPro" id="IPR003781">
    <property type="entry name" value="CoA-bd"/>
</dbReference>
<sequence length="120" mass="13520">MKKKTLVLGATTNPARYANIAINRLTQNQVPTVAIGLRQGTVAGVPIETEKVPFEDIHTVTLYLGPPRQEEYYEYIVSLQPERVIFNPGTENPEFFRILQKNGIEVEVACTLILLSTKQY</sequence>
<dbReference type="AlphaFoldDB" id="A0A9X3I137"/>
<dbReference type="Gene3D" id="3.40.50.720">
    <property type="entry name" value="NAD(P)-binding Rossmann-like Domain"/>
    <property type="match status" value="1"/>
</dbReference>
<protein>
    <submittedName>
        <fullName evidence="2">CoA-binding protein</fullName>
    </submittedName>
</protein>
<evidence type="ECO:0000313" key="2">
    <source>
        <dbReference type="EMBL" id="MCX2837547.1"/>
    </source>
</evidence>
<proteinExistence type="predicted"/>
<dbReference type="InterPro" id="IPR036291">
    <property type="entry name" value="NAD(P)-bd_dom_sf"/>
</dbReference>
<accession>A0A9X3I137</accession>
<name>A0A9X3I137_9FLAO</name>
<dbReference type="SUPFAM" id="SSF51735">
    <property type="entry name" value="NAD(P)-binding Rossmann-fold domains"/>
    <property type="match status" value="1"/>
</dbReference>
<gene>
    <name evidence="2" type="ORF">OQ279_05220</name>
</gene>
<evidence type="ECO:0000313" key="3">
    <source>
        <dbReference type="Proteomes" id="UP001148482"/>
    </source>
</evidence>
<dbReference type="EMBL" id="JAPJDA010000006">
    <property type="protein sequence ID" value="MCX2837547.1"/>
    <property type="molecule type" value="Genomic_DNA"/>
</dbReference>
<dbReference type="Pfam" id="PF13380">
    <property type="entry name" value="CoA_binding_2"/>
    <property type="match status" value="1"/>
</dbReference>
<feature type="domain" description="CoA-binding" evidence="1">
    <location>
        <begin position="3"/>
        <end position="114"/>
    </location>
</feature>
<keyword evidence="3" id="KW-1185">Reference proteome</keyword>
<dbReference type="RefSeq" id="WP_266068781.1">
    <property type="nucleotide sequence ID" value="NZ_JAPJDA010000006.1"/>
</dbReference>
<dbReference type="Proteomes" id="UP001148482">
    <property type="component" value="Unassembled WGS sequence"/>
</dbReference>
<comment type="caution">
    <text evidence="2">The sequence shown here is derived from an EMBL/GenBank/DDBJ whole genome shotgun (WGS) entry which is preliminary data.</text>
</comment>